<protein>
    <submittedName>
        <fullName evidence="1">Uncharacterized protein</fullName>
    </submittedName>
</protein>
<organism evidence="1 2">
    <name type="scientific">Novosphingobium indicum</name>
    <dbReference type="NCBI Taxonomy" id="462949"/>
    <lineage>
        <taxon>Bacteria</taxon>
        <taxon>Pseudomonadati</taxon>
        <taxon>Pseudomonadota</taxon>
        <taxon>Alphaproteobacteria</taxon>
        <taxon>Sphingomonadales</taxon>
        <taxon>Sphingomonadaceae</taxon>
        <taxon>Novosphingobium</taxon>
    </lineage>
</organism>
<accession>A0ABQ2K3S6</accession>
<proteinExistence type="predicted"/>
<dbReference type="Proteomes" id="UP000605099">
    <property type="component" value="Unassembled WGS sequence"/>
</dbReference>
<name>A0ABQ2K3S6_9SPHN</name>
<dbReference type="EMBL" id="BMLK01000063">
    <property type="protein sequence ID" value="GGN63064.1"/>
    <property type="molecule type" value="Genomic_DNA"/>
</dbReference>
<evidence type="ECO:0000313" key="2">
    <source>
        <dbReference type="Proteomes" id="UP000605099"/>
    </source>
</evidence>
<gene>
    <name evidence="1" type="ORF">GCM10011349_47320</name>
</gene>
<reference evidence="2" key="1">
    <citation type="journal article" date="2019" name="Int. J. Syst. Evol. Microbiol.">
        <title>The Global Catalogue of Microorganisms (GCM) 10K type strain sequencing project: providing services to taxonomists for standard genome sequencing and annotation.</title>
        <authorList>
            <consortium name="The Broad Institute Genomics Platform"/>
            <consortium name="The Broad Institute Genome Sequencing Center for Infectious Disease"/>
            <person name="Wu L."/>
            <person name="Ma J."/>
        </authorList>
    </citation>
    <scope>NUCLEOTIDE SEQUENCE [LARGE SCALE GENOMIC DNA]</scope>
    <source>
        <strain evidence="2">CGMCC 1.6784</strain>
    </source>
</reference>
<keyword evidence="2" id="KW-1185">Reference proteome</keyword>
<dbReference type="RefSeq" id="WP_188823914.1">
    <property type="nucleotide sequence ID" value="NZ_BMLK01000063.1"/>
</dbReference>
<evidence type="ECO:0000313" key="1">
    <source>
        <dbReference type="EMBL" id="GGN63064.1"/>
    </source>
</evidence>
<comment type="caution">
    <text evidence="1">The sequence shown here is derived from an EMBL/GenBank/DDBJ whole genome shotgun (WGS) entry which is preliminary data.</text>
</comment>
<sequence length="74" mass="8189">MRDQFELSGETVVELHDMGDECLVLCAVNETGQVEKVALEWGQLVQAVEALRPRYGTDKNTDQASGPEKIVLEV</sequence>